<evidence type="ECO:0000256" key="1">
    <source>
        <dbReference type="SAM" id="MobiDB-lite"/>
    </source>
</evidence>
<reference evidence="2" key="2">
    <citation type="submission" date="2025-09" db="UniProtKB">
        <authorList>
            <consortium name="Ensembl"/>
        </authorList>
    </citation>
    <scope>IDENTIFICATION</scope>
</reference>
<sequence>MAYGSFQARGQIRAVAASHSHSNARSEPCLTDTTAHRIKPASSRIQKVSRSEEFLTRISTELTDEALFIAAYHTSPVSTKEKQMQDRGTQISKHVFFTKPRGTDTQ</sequence>
<organism evidence="2 3">
    <name type="scientific">Catagonus wagneri</name>
    <name type="common">Chacoan peccary</name>
    <dbReference type="NCBI Taxonomy" id="51154"/>
    <lineage>
        <taxon>Eukaryota</taxon>
        <taxon>Metazoa</taxon>
        <taxon>Chordata</taxon>
        <taxon>Craniata</taxon>
        <taxon>Vertebrata</taxon>
        <taxon>Euteleostomi</taxon>
        <taxon>Mammalia</taxon>
        <taxon>Eutheria</taxon>
        <taxon>Laurasiatheria</taxon>
        <taxon>Artiodactyla</taxon>
        <taxon>Suina</taxon>
        <taxon>Tayassuidae</taxon>
        <taxon>Catagonus</taxon>
    </lineage>
</organism>
<dbReference type="Proteomes" id="UP000694540">
    <property type="component" value="Unplaced"/>
</dbReference>
<name>A0A8C3WKU0_9CETA</name>
<evidence type="ECO:0000313" key="2">
    <source>
        <dbReference type="Ensembl" id="ENSCWAP00000014435.1"/>
    </source>
</evidence>
<evidence type="ECO:0000313" key="3">
    <source>
        <dbReference type="Proteomes" id="UP000694540"/>
    </source>
</evidence>
<proteinExistence type="predicted"/>
<keyword evidence="3" id="KW-1185">Reference proteome</keyword>
<accession>A0A8C3WKU0</accession>
<feature type="region of interest" description="Disordered" evidence="1">
    <location>
        <begin position="77"/>
        <end position="106"/>
    </location>
</feature>
<dbReference type="GeneTree" id="ENSGT00490000043964"/>
<protein>
    <submittedName>
        <fullName evidence="2">Uncharacterized protein</fullName>
    </submittedName>
</protein>
<dbReference type="Ensembl" id="ENSCWAT00000015660.1">
    <property type="protein sequence ID" value="ENSCWAP00000014435.1"/>
    <property type="gene ID" value="ENSCWAG00000011169.1"/>
</dbReference>
<dbReference type="AlphaFoldDB" id="A0A8C3WKU0"/>
<feature type="region of interest" description="Disordered" evidence="1">
    <location>
        <begin position="16"/>
        <end position="46"/>
    </location>
</feature>
<reference evidence="2" key="1">
    <citation type="submission" date="2025-08" db="UniProtKB">
        <authorList>
            <consortium name="Ensembl"/>
        </authorList>
    </citation>
    <scope>IDENTIFICATION</scope>
</reference>